<comment type="caution">
    <text evidence="3">The sequence shown here is derived from an EMBL/GenBank/DDBJ whole genome shotgun (WGS) entry which is preliminary data.</text>
</comment>
<dbReference type="Proteomes" id="UP001175001">
    <property type="component" value="Unassembled WGS sequence"/>
</dbReference>
<dbReference type="InterPro" id="IPR000210">
    <property type="entry name" value="BTB/POZ_dom"/>
</dbReference>
<evidence type="ECO:0000259" key="2">
    <source>
        <dbReference type="PROSITE" id="PS50097"/>
    </source>
</evidence>
<dbReference type="Gene3D" id="2.30.60.10">
    <property type="entry name" value="Cyanovirin-N"/>
    <property type="match status" value="1"/>
</dbReference>
<feature type="region of interest" description="Disordered" evidence="1">
    <location>
        <begin position="78"/>
        <end position="97"/>
    </location>
</feature>
<dbReference type="SMART" id="SM01111">
    <property type="entry name" value="CVNH"/>
    <property type="match status" value="1"/>
</dbReference>
<feature type="domain" description="BTB" evidence="2">
    <location>
        <begin position="8"/>
        <end position="74"/>
    </location>
</feature>
<dbReference type="InterPro" id="IPR011058">
    <property type="entry name" value="Cyanovirin-N"/>
</dbReference>
<evidence type="ECO:0000256" key="1">
    <source>
        <dbReference type="SAM" id="MobiDB-lite"/>
    </source>
</evidence>
<protein>
    <recommendedName>
        <fullName evidence="2">BTB domain-containing protein</fullName>
    </recommendedName>
</protein>
<evidence type="ECO:0000313" key="4">
    <source>
        <dbReference type="Proteomes" id="UP001175001"/>
    </source>
</evidence>
<dbReference type="InterPro" id="IPR036673">
    <property type="entry name" value="Cyanovirin-N_sf"/>
</dbReference>
<dbReference type="PANTHER" id="PTHR47843">
    <property type="entry name" value="BTB DOMAIN-CONTAINING PROTEIN-RELATED"/>
    <property type="match status" value="1"/>
</dbReference>
<dbReference type="PANTHER" id="PTHR47843:SF2">
    <property type="entry name" value="BTB DOMAIN-CONTAINING PROTEIN"/>
    <property type="match status" value="1"/>
</dbReference>
<dbReference type="PROSITE" id="PS50097">
    <property type="entry name" value="BTB"/>
    <property type="match status" value="1"/>
</dbReference>
<dbReference type="Pfam" id="PF08881">
    <property type="entry name" value="CVNH"/>
    <property type="match status" value="1"/>
</dbReference>
<dbReference type="InterPro" id="IPR011333">
    <property type="entry name" value="SKP1/BTB/POZ_sf"/>
</dbReference>
<organism evidence="3 4">
    <name type="scientific">Lasiodiplodia hormozganensis</name>
    <dbReference type="NCBI Taxonomy" id="869390"/>
    <lineage>
        <taxon>Eukaryota</taxon>
        <taxon>Fungi</taxon>
        <taxon>Dikarya</taxon>
        <taxon>Ascomycota</taxon>
        <taxon>Pezizomycotina</taxon>
        <taxon>Dothideomycetes</taxon>
        <taxon>Dothideomycetes incertae sedis</taxon>
        <taxon>Botryosphaeriales</taxon>
        <taxon>Botryosphaeriaceae</taxon>
        <taxon>Lasiodiplodia</taxon>
    </lineage>
</organism>
<dbReference type="AlphaFoldDB" id="A0AA39WG64"/>
<dbReference type="SMART" id="SM00225">
    <property type="entry name" value="BTB"/>
    <property type="match status" value="1"/>
</dbReference>
<proteinExistence type="predicted"/>
<evidence type="ECO:0000313" key="3">
    <source>
        <dbReference type="EMBL" id="KAK0614814.1"/>
    </source>
</evidence>
<accession>A0AA39WG64</accession>
<dbReference type="SUPFAM" id="SSF51322">
    <property type="entry name" value="Cyanovirin-N"/>
    <property type="match status" value="1"/>
</dbReference>
<reference evidence="3" key="1">
    <citation type="submission" date="2023-06" db="EMBL/GenBank/DDBJ databases">
        <title>Multi-omics analyses reveal the molecular pathogenesis toolkit of Lasiodiplodia hormozganensis, a cross-kingdom pathogen.</title>
        <authorList>
            <person name="Felix C."/>
            <person name="Meneses R."/>
            <person name="Goncalves M.F.M."/>
            <person name="Tilleman L."/>
            <person name="Duarte A.S."/>
            <person name="Jorrin-Novo J.V."/>
            <person name="Van De Peer Y."/>
            <person name="Deforce D."/>
            <person name="Van Nieuwerburgh F."/>
            <person name="Esteves A.C."/>
            <person name="Alves A."/>
        </authorList>
    </citation>
    <scope>NUCLEOTIDE SEQUENCE</scope>
    <source>
        <strain evidence="3">CBS 339.90</strain>
    </source>
</reference>
<gene>
    <name evidence="3" type="ORF">DIS24_g11890</name>
</gene>
<keyword evidence="4" id="KW-1185">Reference proteome</keyword>
<dbReference type="SUPFAM" id="SSF54695">
    <property type="entry name" value="POZ domain"/>
    <property type="match status" value="1"/>
</dbReference>
<sequence length="449" mass="49684">MDNSESRCFVVVEVGSPPFEFNIDEALLVKHSGFFRGAMSGHFIESKTKRVPLHDDDPSLFQHLAAWLRTGNLDSCLNEDDDHEMTEQEDQAATHENTNLSHTVDTLFSLWILGDKLQMPSLQNATTHSLIDLITKPHAFQTPCTLTQLPNNSTLSLVYDNTLPSSPLRRLAIDMALLTGAGHGLLADDSAAEELEPEILLALARRAVAFWHQETAAGWLAKRTHLRGAKGCYDVASLPPPPGPTSSSTSTITTAAMTMPGRLVLPSTQQIRSHPSQYFLALNDIVACRHQRALGGFLPMRRPRLLTMERGGGGEEEEGESGGGKGDVYFSVECAQSLHAGDVVGCWQEARINLDELLDNDDGLFDWLSMPRADGRGDFSLTARGLQLVETEDGRGIVLVAELRTRDQRWQPVSESLSEKIVNRWGRLEYLPSDPSHRCKCDLWDVMLY</sequence>
<feature type="compositionally biased region" description="Acidic residues" evidence="1">
    <location>
        <begin position="78"/>
        <end position="90"/>
    </location>
</feature>
<dbReference type="Gene3D" id="3.30.710.10">
    <property type="entry name" value="Potassium Channel Kv1.1, Chain A"/>
    <property type="match status" value="1"/>
</dbReference>
<dbReference type="EMBL" id="JAUJDW010000200">
    <property type="protein sequence ID" value="KAK0614814.1"/>
    <property type="molecule type" value="Genomic_DNA"/>
</dbReference>
<name>A0AA39WG64_9PEZI</name>